<keyword evidence="3" id="KW-1185">Reference proteome</keyword>
<protein>
    <recommendedName>
        <fullName evidence="4">Lipoprotein</fullName>
    </recommendedName>
</protein>
<organism evidence="2 3">
    <name type="scientific">Archangium minus</name>
    <dbReference type="NCBI Taxonomy" id="83450"/>
    <lineage>
        <taxon>Bacteria</taxon>
        <taxon>Pseudomonadati</taxon>
        <taxon>Myxococcota</taxon>
        <taxon>Myxococcia</taxon>
        <taxon>Myxococcales</taxon>
        <taxon>Cystobacterineae</taxon>
        <taxon>Archangiaceae</taxon>
        <taxon>Archangium</taxon>
    </lineage>
</organism>
<feature type="transmembrane region" description="Helical" evidence="1">
    <location>
        <begin position="231"/>
        <end position="251"/>
    </location>
</feature>
<dbReference type="Proteomes" id="UP001611383">
    <property type="component" value="Chromosome"/>
</dbReference>
<evidence type="ECO:0000256" key="1">
    <source>
        <dbReference type="SAM" id="Phobius"/>
    </source>
</evidence>
<keyword evidence="1" id="KW-1133">Transmembrane helix</keyword>
<feature type="transmembrane region" description="Helical" evidence="1">
    <location>
        <begin position="258"/>
        <end position="280"/>
    </location>
</feature>
<dbReference type="RefSeq" id="WP_395814605.1">
    <property type="nucleotide sequence ID" value="NZ_CP043494.1"/>
</dbReference>
<name>A0ABY9WL45_9BACT</name>
<reference evidence="2 3" key="1">
    <citation type="submission" date="2019-08" db="EMBL/GenBank/DDBJ databases">
        <title>Archangium and Cystobacter genomes.</title>
        <authorList>
            <person name="Chen I.-C.K."/>
            <person name="Wielgoss S."/>
        </authorList>
    </citation>
    <scope>NUCLEOTIDE SEQUENCE [LARGE SCALE GENOMIC DNA]</scope>
    <source>
        <strain evidence="2 3">Cbm 6</strain>
    </source>
</reference>
<sequence>MSTRLVGPRPPGARLRPLLGGWFLLVLFLQSSCGMGTPHGNLLVGYRYNPLTPPPTQKETVAFTVEPGLESATVYVVDFLEPGAIATRPVPIPRAEFQQAFQRLAHDVRLGAKTPRQAAHELLNLSQQQPQDVETVASTGDWNLETYRGEGYTLVPQKQDGPVRLMPEADEALKAKYLRWCAHQGGGDCLGLLDDGPYLRTDDRRTLALALAFGTVLDETREALGHELLNVQALVALVVWTVALYCMMWVVPEPTTKALAAGLTILLMGYLGLETVYGLMDGWARLADTAHHASTFEELRAAGEDFGEVLGEDAARALILAVAPLSGHTLGQVLPRVKSLPRFNLAEAQFEAQGGAAVMARVEIVETALAAEGALAKAVAAVETVATSPRGPMAVVMLKKGTSSGAGQASGGRSAETIIRHRGGNRQVELSDGQRWHLPRGKSAADIPAEDKVGDMLQEAVTRAAKEWGPHRLSRQEQIAIEEAQKKGEYWLARLLEREARGRFVQKRVSDKFKHLYDFSLSEGIDVAVPGGYKYEILSGTESNLARHGRRMAGEFFRMLTF</sequence>
<dbReference type="EMBL" id="CP043494">
    <property type="protein sequence ID" value="WNG43512.1"/>
    <property type="molecule type" value="Genomic_DNA"/>
</dbReference>
<evidence type="ECO:0008006" key="4">
    <source>
        <dbReference type="Google" id="ProtNLM"/>
    </source>
</evidence>
<keyword evidence="1" id="KW-0812">Transmembrane</keyword>
<proteinExistence type="predicted"/>
<gene>
    <name evidence="2" type="ORF">F0U60_04915</name>
</gene>
<evidence type="ECO:0000313" key="3">
    <source>
        <dbReference type="Proteomes" id="UP001611383"/>
    </source>
</evidence>
<accession>A0ABY9WL45</accession>
<keyword evidence="1" id="KW-0472">Membrane</keyword>
<evidence type="ECO:0000313" key="2">
    <source>
        <dbReference type="EMBL" id="WNG43512.1"/>
    </source>
</evidence>